<evidence type="ECO:0000256" key="1">
    <source>
        <dbReference type="SAM" id="MobiDB-lite"/>
    </source>
</evidence>
<reference evidence="3" key="1">
    <citation type="submission" date="2020-05" db="EMBL/GenBank/DDBJ databases">
        <authorList>
            <person name="Chiriac C."/>
            <person name="Salcher M."/>
            <person name="Ghai R."/>
            <person name="Kavagutti S V."/>
        </authorList>
    </citation>
    <scope>NUCLEOTIDE SEQUENCE</scope>
</reference>
<proteinExistence type="predicted"/>
<name>A0A6J6PCU8_9ZZZZ</name>
<gene>
    <name evidence="3" type="ORF">UFOPK2366_01020</name>
</gene>
<sequence length="138" mass="14635">MVCCTSGHPSRSNNAGARAEPESTPPDDVYKYGMTLFGPDSAMVLVILAAIKLFTSAQVAAVNWPEPRGPLRMSGVSTRSGAYTRLAWCFTFWQMNPWVNGFADSLVSASIATMRPSSTVTASEHVSGQSSGQAVVST</sequence>
<dbReference type="AlphaFoldDB" id="A0A6J6PCU8"/>
<feature type="region of interest" description="Disordered" evidence="1">
    <location>
        <begin position="1"/>
        <end position="24"/>
    </location>
</feature>
<evidence type="ECO:0000313" key="3">
    <source>
        <dbReference type="EMBL" id="CAB4696292.1"/>
    </source>
</evidence>
<protein>
    <submittedName>
        <fullName evidence="3">Unannotated protein</fullName>
    </submittedName>
</protein>
<evidence type="ECO:0000256" key="2">
    <source>
        <dbReference type="SAM" id="Phobius"/>
    </source>
</evidence>
<keyword evidence="2" id="KW-0472">Membrane</keyword>
<organism evidence="3">
    <name type="scientific">freshwater metagenome</name>
    <dbReference type="NCBI Taxonomy" id="449393"/>
    <lineage>
        <taxon>unclassified sequences</taxon>
        <taxon>metagenomes</taxon>
        <taxon>ecological metagenomes</taxon>
    </lineage>
</organism>
<keyword evidence="2" id="KW-0812">Transmembrane</keyword>
<accession>A0A6J6PCU8</accession>
<feature type="transmembrane region" description="Helical" evidence="2">
    <location>
        <begin position="42"/>
        <end position="64"/>
    </location>
</feature>
<dbReference type="EMBL" id="CAEZXM010000177">
    <property type="protein sequence ID" value="CAB4696292.1"/>
    <property type="molecule type" value="Genomic_DNA"/>
</dbReference>
<keyword evidence="2" id="KW-1133">Transmembrane helix</keyword>